<protein>
    <submittedName>
        <fullName evidence="3">Heterokaryon incompatibility protein-domain-containing protein</fullName>
    </submittedName>
</protein>
<feature type="domain" description="Heterokaryon incompatibility" evidence="2">
    <location>
        <begin position="284"/>
        <end position="438"/>
    </location>
</feature>
<keyword evidence="4" id="KW-1185">Reference proteome</keyword>
<name>A0AAN6NES2_9PEZI</name>
<dbReference type="InterPro" id="IPR010730">
    <property type="entry name" value="HET"/>
</dbReference>
<evidence type="ECO:0000256" key="1">
    <source>
        <dbReference type="SAM" id="MobiDB-lite"/>
    </source>
</evidence>
<feature type="compositionally biased region" description="Basic residues" evidence="1">
    <location>
        <begin position="18"/>
        <end position="30"/>
    </location>
</feature>
<sequence length="800" mass="91135">MTNIQGILEPPCTVNTPHQHHLHKTGHHPRPPNIGMDTPPPSPPRSPRSRFLGRHVRRVSDIVTHRFQYAPLLDDSHSPASHDYCRIKTNEHGQRQCRGCEEICEMLREGEAQRRRVPQYTGTSASRIIHADYHELDTCAKVSGCDTCQIIQRALLLEQITGRDAKRLEEDRQRPVRAALNMSKSGDSLLITVDTTPGSSEPVPSASVALRPDRNPPLNYDPTRSGGRLRTDFNELRQVIRDCHENHYCTSKFRWSKRNPSWLLEILQNNRVRLVRRPPNPVDYVVLSYSWGNPETMPPEEWARIKAAGTKSQNGQPVPDRLNPFPQWSLPETMHDAITITQNLGFRYIWIDSVCIPKGTDWDTEASRMHEVYGNAAFTLAACSSTKATDPLLHDRLAWTHRSKECKLRGQWLYNVQMSLDNVRLGSPVAQRAWTLQEERLSPRMVYWTAQRWYWSCAEGEIVELSQLGCPPSPVADHSWSPPHRFLDQCRSGGDPELHEEWLDIAEAYTRRDLAEPKDRFLAISGLAVRFYNAKAESGSGNKPLVTEEYLAGLWRDNFARHLAWSVDTAVRPEGNLHYMAPSWSWASLPLCVRTRTKFAFTPVEHFRFLGIRYLRAAEGAGTSTIEWLKSQPKDLQADTREQGQAIEERGRNVKVVEVCGRFRRFISQTSEEVAWADIQWRRGDEEGFNFMMHPGQDLHARNLEDGRVVSKDAHGGELVAQLDYLLTDYDEKHKGVSLPEGAEKDLMCLELGKSAMLLLTPTPATVWGNNSYRRAGVCIGYCGRKGFFYGCEVKRILLA</sequence>
<evidence type="ECO:0000313" key="4">
    <source>
        <dbReference type="Proteomes" id="UP001303473"/>
    </source>
</evidence>
<gene>
    <name evidence="3" type="ORF">QBC46DRAFT_374360</name>
</gene>
<organism evidence="3 4">
    <name type="scientific">Diplogelasinospora grovesii</name>
    <dbReference type="NCBI Taxonomy" id="303347"/>
    <lineage>
        <taxon>Eukaryota</taxon>
        <taxon>Fungi</taxon>
        <taxon>Dikarya</taxon>
        <taxon>Ascomycota</taxon>
        <taxon>Pezizomycotina</taxon>
        <taxon>Sordariomycetes</taxon>
        <taxon>Sordariomycetidae</taxon>
        <taxon>Sordariales</taxon>
        <taxon>Diplogelasinosporaceae</taxon>
        <taxon>Diplogelasinospora</taxon>
    </lineage>
</organism>
<reference evidence="4" key="1">
    <citation type="journal article" date="2023" name="Mol. Phylogenet. Evol.">
        <title>Genome-scale phylogeny and comparative genomics of the fungal order Sordariales.</title>
        <authorList>
            <person name="Hensen N."/>
            <person name="Bonometti L."/>
            <person name="Westerberg I."/>
            <person name="Brannstrom I.O."/>
            <person name="Guillou S."/>
            <person name="Cros-Aarteil S."/>
            <person name="Calhoun S."/>
            <person name="Haridas S."/>
            <person name="Kuo A."/>
            <person name="Mondo S."/>
            <person name="Pangilinan J."/>
            <person name="Riley R."/>
            <person name="LaButti K."/>
            <person name="Andreopoulos B."/>
            <person name="Lipzen A."/>
            <person name="Chen C."/>
            <person name="Yan M."/>
            <person name="Daum C."/>
            <person name="Ng V."/>
            <person name="Clum A."/>
            <person name="Steindorff A."/>
            <person name="Ohm R.A."/>
            <person name="Martin F."/>
            <person name="Silar P."/>
            <person name="Natvig D.O."/>
            <person name="Lalanne C."/>
            <person name="Gautier V."/>
            <person name="Ament-Velasquez S.L."/>
            <person name="Kruys A."/>
            <person name="Hutchinson M.I."/>
            <person name="Powell A.J."/>
            <person name="Barry K."/>
            <person name="Miller A.N."/>
            <person name="Grigoriev I.V."/>
            <person name="Debuchy R."/>
            <person name="Gladieux P."/>
            <person name="Hiltunen Thoren M."/>
            <person name="Johannesson H."/>
        </authorList>
    </citation>
    <scope>NUCLEOTIDE SEQUENCE [LARGE SCALE GENOMIC DNA]</scope>
    <source>
        <strain evidence="4">CBS 340.73</strain>
    </source>
</reference>
<evidence type="ECO:0000259" key="2">
    <source>
        <dbReference type="Pfam" id="PF06985"/>
    </source>
</evidence>
<dbReference type="Proteomes" id="UP001303473">
    <property type="component" value="Unassembled WGS sequence"/>
</dbReference>
<accession>A0AAN6NES2</accession>
<dbReference type="AlphaFoldDB" id="A0AAN6NES2"/>
<dbReference type="PANTHER" id="PTHR33112">
    <property type="entry name" value="DOMAIN PROTEIN, PUTATIVE-RELATED"/>
    <property type="match status" value="1"/>
</dbReference>
<evidence type="ECO:0000313" key="3">
    <source>
        <dbReference type="EMBL" id="KAK3944455.1"/>
    </source>
</evidence>
<feature type="region of interest" description="Disordered" evidence="1">
    <location>
        <begin position="1"/>
        <end position="52"/>
    </location>
</feature>
<dbReference type="EMBL" id="MU853759">
    <property type="protein sequence ID" value="KAK3944455.1"/>
    <property type="molecule type" value="Genomic_DNA"/>
</dbReference>
<dbReference type="Pfam" id="PF06985">
    <property type="entry name" value="HET"/>
    <property type="match status" value="1"/>
</dbReference>
<feature type="region of interest" description="Disordered" evidence="1">
    <location>
        <begin position="196"/>
        <end position="226"/>
    </location>
</feature>
<proteinExistence type="predicted"/>
<dbReference type="PANTHER" id="PTHR33112:SF16">
    <property type="entry name" value="HETEROKARYON INCOMPATIBILITY DOMAIN-CONTAINING PROTEIN"/>
    <property type="match status" value="1"/>
</dbReference>
<comment type="caution">
    <text evidence="3">The sequence shown here is derived from an EMBL/GenBank/DDBJ whole genome shotgun (WGS) entry which is preliminary data.</text>
</comment>